<accession>A0A1I3IXM6</accession>
<feature type="transmembrane region" description="Helical" evidence="1">
    <location>
        <begin position="189"/>
        <end position="210"/>
    </location>
</feature>
<keyword evidence="3" id="KW-1185">Reference proteome</keyword>
<dbReference type="Proteomes" id="UP000199559">
    <property type="component" value="Unassembled WGS sequence"/>
</dbReference>
<gene>
    <name evidence="2" type="ORF">SAMN05443431_101158</name>
</gene>
<feature type="transmembrane region" description="Helical" evidence="1">
    <location>
        <begin position="132"/>
        <end position="151"/>
    </location>
</feature>
<feature type="transmembrane region" description="Helical" evidence="1">
    <location>
        <begin position="91"/>
        <end position="112"/>
    </location>
</feature>
<name>A0A1I3IXM6_9FLAO</name>
<evidence type="ECO:0008006" key="4">
    <source>
        <dbReference type="Google" id="ProtNLM"/>
    </source>
</evidence>
<sequence>MLRNSNSVDVLTLTLLGCLIIVALSKMLFPKRFNQFATLLFNNRYINQYNKDQQIVDTFEGLLFANLIVNLGIIVYLFLQNNQISTAPLNLFIYTAAIGLFIIVKVVLEKLISNILAIGPIIDKYNFQRISFRNFAGLLLLPINALLIYTVKPNNTMLITALAILFLIIIYGVFLFIKNNLNTFKKSLFYFILYLCTLEIAPYIVLYKIITNNKV</sequence>
<evidence type="ECO:0000313" key="3">
    <source>
        <dbReference type="Proteomes" id="UP000199559"/>
    </source>
</evidence>
<dbReference type="RefSeq" id="WP_090836618.1">
    <property type="nucleotide sequence ID" value="NZ_FORM01000001.1"/>
</dbReference>
<proteinExistence type="predicted"/>
<feature type="transmembrane region" description="Helical" evidence="1">
    <location>
        <begin position="12"/>
        <end position="29"/>
    </location>
</feature>
<keyword evidence="1" id="KW-0472">Membrane</keyword>
<keyword evidence="1" id="KW-0812">Transmembrane</keyword>
<dbReference type="Pfam" id="PF14093">
    <property type="entry name" value="DUF4271"/>
    <property type="match status" value="1"/>
</dbReference>
<protein>
    <recommendedName>
        <fullName evidence="4">DUF4271 domain-containing protein</fullName>
    </recommendedName>
</protein>
<organism evidence="2 3">
    <name type="scientific">Olleya namhaensis</name>
    <dbReference type="NCBI Taxonomy" id="1144750"/>
    <lineage>
        <taxon>Bacteria</taxon>
        <taxon>Pseudomonadati</taxon>
        <taxon>Bacteroidota</taxon>
        <taxon>Flavobacteriia</taxon>
        <taxon>Flavobacteriales</taxon>
        <taxon>Flavobacteriaceae</taxon>
    </lineage>
</organism>
<reference evidence="3" key="1">
    <citation type="submission" date="2016-10" db="EMBL/GenBank/DDBJ databases">
        <authorList>
            <person name="Varghese N."/>
            <person name="Submissions S."/>
        </authorList>
    </citation>
    <scope>NUCLEOTIDE SEQUENCE [LARGE SCALE GENOMIC DNA]</scope>
    <source>
        <strain evidence="3">DSM 28881</strain>
    </source>
</reference>
<dbReference type="EMBL" id="FORM01000001">
    <property type="protein sequence ID" value="SFI52618.1"/>
    <property type="molecule type" value="Genomic_DNA"/>
</dbReference>
<dbReference type="STRING" id="1144750.SAMN05443431_101158"/>
<feature type="transmembrane region" description="Helical" evidence="1">
    <location>
        <begin position="157"/>
        <end position="177"/>
    </location>
</feature>
<evidence type="ECO:0000256" key="1">
    <source>
        <dbReference type="SAM" id="Phobius"/>
    </source>
</evidence>
<dbReference type="AlphaFoldDB" id="A0A1I3IXM6"/>
<keyword evidence="1" id="KW-1133">Transmembrane helix</keyword>
<evidence type="ECO:0000313" key="2">
    <source>
        <dbReference type="EMBL" id="SFI52618.1"/>
    </source>
</evidence>
<dbReference type="InterPro" id="IPR025367">
    <property type="entry name" value="DUF4271"/>
</dbReference>
<feature type="transmembrane region" description="Helical" evidence="1">
    <location>
        <begin position="61"/>
        <end position="79"/>
    </location>
</feature>